<gene>
    <name evidence="1" type="ORF">Cba03nite_02660</name>
</gene>
<dbReference type="Gene3D" id="3.90.1150.30">
    <property type="match status" value="1"/>
</dbReference>
<dbReference type="EMBL" id="BONF01000002">
    <property type="protein sequence ID" value="GIF78917.1"/>
    <property type="molecule type" value="Genomic_DNA"/>
</dbReference>
<organism evidence="1 2">
    <name type="scientific">Catellatospora bangladeshensis</name>
    <dbReference type="NCBI Taxonomy" id="310355"/>
    <lineage>
        <taxon>Bacteria</taxon>
        <taxon>Bacillati</taxon>
        <taxon>Actinomycetota</taxon>
        <taxon>Actinomycetes</taxon>
        <taxon>Micromonosporales</taxon>
        <taxon>Micromonosporaceae</taxon>
        <taxon>Catellatospora</taxon>
    </lineage>
</organism>
<reference evidence="1 2" key="1">
    <citation type="submission" date="2021-01" db="EMBL/GenBank/DDBJ databases">
        <title>Whole genome shotgun sequence of Catellatospora bangladeshensis NBRC 107357.</title>
        <authorList>
            <person name="Komaki H."/>
            <person name="Tamura T."/>
        </authorList>
    </citation>
    <scope>NUCLEOTIDE SEQUENCE [LARGE SCALE GENOMIC DNA]</scope>
    <source>
        <strain evidence="1 2">NBRC 107357</strain>
    </source>
</reference>
<dbReference type="InterPro" id="IPR038056">
    <property type="entry name" value="YjbR-like_sf"/>
</dbReference>
<dbReference type="Pfam" id="PF04237">
    <property type="entry name" value="YjbR"/>
    <property type="match status" value="1"/>
</dbReference>
<name>A0A8J3J6B6_9ACTN</name>
<evidence type="ECO:0008006" key="3">
    <source>
        <dbReference type="Google" id="ProtNLM"/>
    </source>
</evidence>
<dbReference type="InterPro" id="IPR058532">
    <property type="entry name" value="YjbR/MT2646/Rv2570-like"/>
</dbReference>
<evidence type="ECO:0000313" key="2">
    <source>
        <dbReference type="Proteomes" id="UP000601223"/>
    </source>
</evidence>
<dbReference type="Proteomes" id="UP000601223">
    <property type="component" value="Unassembled WGS sequence"/>
</dbReference>
<proteinExistence type="predicted"/>
<dbReference type="AlphaFoldDB" id="A0A8J3J6B6"/>
<accession>A0A8J3J6B6</accession>
<protein>
    <recommendedName>
        <fullName evidence="3">MmcQ/YjbR family DNA-binding protein</fullName>
    </recommendedName>
</protein>
<dbReference type="SUPFAM" id="SSF142906">
    <property type="entry name" value="YjbR-like"/>
    <property type="match status" value="1"/>
</dbReference>
<comment type="caution">
    <text evidence="1">The sequence shown here is derived from an EMBL/GenBank/DDBJ whole genome shotgun (WGS) entry which is preliminary data.</text>
</comment>
<dbReference type="RefSeq" id="WP_203740710.1">
    <property type="nucleotide sequence ID" value="NZ_BONF01000002.1"/>
</dbReference>
<evidence type="ECO:0000313" key="1">
    <source>
        <dbReference type="EMBL" id="GIF78917.1"/>
    </source>
</evidence>
<sequence length="116" mass="12652">MAVSYEQVREWVLGLPGTGEVMVAEWGHPTLRVGGKMFASGQPGSTTMTVKASKEEQASLLAEAPDVYAVAAYVGRFGWVQVDLERVDAGELRELVIEAWRRTAPKKLVKQYDAAG</sequence>
<keyword evidence="2" id="KW-1185">Reference proteome</keyword>